<dbReference type="RefSeq" id="WP_188927239.1">
    <property type="nucleotide sequence ID" value="NZ_BMQI01000100.1"/>
</dbReference>
<dbReference type="Proteomes" id="UP001139408">
    <property type="component" value="Unassembled WGS sequence"/>
</dbReference>
<proteinExistence type="predicted"/>
<name>A0A9X2CCF3_9GAMM</name>
<keyword evidence="1" id="KW-0732">Signal</keyword>
<keyword evidence="3" id="KW-1185">Reference proteome</keyword>
<dbReference type="EMBL" id="JAKILJ010000100">
    <property type="protein sequence ID" value="MCL1107829.1"/>
    <property type="molecule type" value="Genomic_DNA"/>
</dbReference>
<gene>
    <name evidence="2" type="ORF">L2749_21790</name>
</gene>
<accession>A0A9X2CCF3</accession>
<feature type="chain" id="PRO_5040856434" description="DUF4440 domain-containing protein" evidence="1">
    <location>
        <begin position="23"/>
        <end position="142"/>
    </location>
</feature>
<protein>
    <recommendedName>
        <fullName evidence="4">DUF4440 domain-containing protein</fullName>
    </recommendedName>
</protein>
<sequence length="142" mass="16448">MKIVVKSLILTLLVSLSYESNADDSNYNFVANSITDNIFIDKCKIYREILKNNDIELFKTFIDPSLHEHPHLAKGFSTYVKKYEREVGEEAYILESIVIVNLEDQNFADVDYIYSYNNGKGHGNSGFTFTRLEGNHWKLRAR</sequence>
<evidence type="ECO:0000313" key="2">
    <source>
        <dbReference type="EMBL" id="MCL1107829.1"/>
    </source>
</evidence>
<reference evidence="2" key="1">
    <citation type="submission" date="2022-01" db="EMBL/GenBank/DDBJ databases">
        <title>Whole genome-based taxonomy of the Shewanellaceae.</title>
        <authorList>
            <person name="Martin-Rodriguez A.J."/>
        </authorList>
    </citation>
    <scope>NUCLEOTIDE SEQUENCE</scope>
    <source>
        <strain evidence="2">DSM 23803</strain>
    </source>
</reference>
<evidence type="ECO:0000256" key="1">
    <source>
        <dbReference type="SAM" id="SignalP"/>
    </source>
</evidence>
<feature type="signal peptide" evidence="1">
    <location>
        <begin position="1"/>
        <end position="22"/>
    </location>
</feature>
<evidence type="ECO:0008006" key="4">
    <source>
        <dbReference type="Google" id="ProtNLM"/>
    </source>
</evidence>
<dbReference type="AlphaFoldDB" id="A0A9X2CCF3"/>
<evidence type="ECO:0000313" key="3">
    <source>
        <dbReference type="Proteomes" id="UP001139408"/>
    </source>
</evidence>
<organism evidence="2 3">
    <name type="scientific">Shewanella algicola</name>
    <dbReference type="NCBI Taxonomy" id="640633"/>
    <lineage>
        <taxon>Bacteria</taxon>
        <taxon>Pseudomonadati</taxon>
        <taxon>Pseudomonadota</taxon>
        <taxon>Gammaproteobacteria</taxon>
        <taxon>Alteromonadales</taxon>
        <taxon>Shewanellaceae</taxon>
        <taxon>Shewanella</taxon>
    </lineage>
</organism>
<comment type="caution">
    <text evidence="2">The sequence shown here is derived from an EMBL/GenBank/DDBJ whole genome shotgun (WGS) entry which is preliminary data.</text>
</comment>